<accession>A0A8J5LJC0</accession>
<dbReference type="GO" id="GO:0000981">
    <property type="term" value="F:DNA-binding transcription factor activity, RNA polymerase II-specific"/>
    <property type="evidence" value="ECO:0007669"/>
    <property type="project" value="InterPro"/>
</dbReference>
<dbReference type="InterPro" id="IPR050762">
    <property type="entry name" value="HD-ZIP_Homeobox_LZ_Class_II"/>
</dbReference>
<dbReference type="GO" id="GO:0005634">
    <property type="term" value="C:nucleus"/>
    <property type="evidence" value="ECO:0007669"/>
    <property type="project" value="UniProtKB-SubCell"/>
</dbReference>
<dbReference type="GO" id="GO:0043565">
    <property type="term" value="F:sequence-specific DNA binding"/>
    <property type="evidence" value="ECO:0007669"/>
    <property type="project" value="InterPro"/>
</dbReference>
<evidence type="ECO:0000259" key="12">
    <source>
        <dbReference type="PROSITE" id="PS50071"/>
    </source>
</evidence>
<protein>
    <recommendedName>
        <fullName evidence="12">Homeobox domain-containing protein</fullName>
    </recommendedName>
</protein>
<feature type="coiled-coil region" evidence="10">
    <location>
        <begin position="99"/>
        <end position="140"/>
    </location>
</feature>
<reference evidence="13 14" key="1">
    <citation type="submission" date="2020-08" db="EMBL/GenBank/DDBJ databases">
        <title>Plant Genome Project.</title>
        <authorList>
            <person name="Zhang R.-G."/>
        </authorList>
    </citation>
    <scope>NUCLEOTIDE SEQUENCE [LARGE SCALE GENOMIC DNA]</scope>
    <source>
        <tissue evidence="13">Rhizome</tissue>
    </source>
</reference>
<keyword evidence="6" id="KW-0804">Transcription</keyword>
<dbReference type="InterPro" id="IPR001356">
    <property type="entry name" value="HD"/>
</dbReference>
<dbReference type="Proteomes" id="UP000734854">
    <property type="component" value="Unassembled WGS sequence"/>
</dbReference>
<keyword evidence="5 8" id="KW-0371">Homeobox</keyword>
<feature type="DNA-binding region" description="Homeobox" evidence="8">
    <location>
        <begin position="51"/>
        <end position="108"/>
    </location>
</feature>
<organism evidence="13 14">
    <name type="scientific">Zingiber officinale</name>
    <name type="common">Ginger</name>
    <name type="synonym">Amomum zingiber</name>
    <dbReference type="NCBI Taxonomy" id="94328"/>
    <lineage>
        <taxon>Eukaryota</taxon>
        <taxon>Viridiplantae</taxon>
        <taxon>Streptophyta</taxon>
        <taxon>Embryophyta</taxon>
        <taxon>Tracheophyta</taxon>
        <taxon>Spermatophyta</taxon>
        <taxon>Magnoliopsida</taxon>
        <taxon>Liliopsida</taxon>
        <taxon>Zingiberales</taxon>
        <taxon>Zingiberaceae</taxon>
        <taxon>Zingiber</taxon>
    </lineage>
</organism>
<dbReference type="Gene3D" id="1.10.10.60">
    <property type="entry name" value="Homeodomain-like"/>
    <property type="match status" value="1"/>
</dbReference>
<dbReference type="EMBL" id="JACMSC010000003">
    <property type="protein sequence ID" value="KAG6527266.1"/>
    <property type="molecule type" value="Genomic_DNA"/>
</dbReference>
<evidence type="ECO:0000313" key="14">
    <source>
        <dbReference type="Proteomes" id="UP000734854"/>
    </source>
</evidence>
<evidence type="ECO:0000256" key="10">
    <source>
        <dbReference type="SAM" id="Coils"/>
    </source>
</evidence>
<comment type="caution">
    <text evidence="13">The sequence shown here is derived from an EMBL/GenBank/DDBJ whole genome shotgun (WGS) entry which is preliminary data.</text>
</comment>
<evidence type="ECO:0000256" key="11">
    <source>
        <dbReference type="SAM" id="MobiDB-lite"/>
    </source>
</evidence>
<dbReference type="InterPro" id="IPR017970">
    <property type="entry name" value="Homeobox_CS"/>
</dbReference>
<evidence type="ECO:0000256" key="2">
    <source>
        <dbReference type="ARBA" id="ARBA00006074"/>
    </source>
</evidence>
<evidence type="ECO:0000256" key="1">
    <source>
        <dbReference type="ARBA" id="ARBA00004123"/>
    </source>
</evidence>
<evidence type="ECO:0000256" key="4">
    <source>
        <dbReference type="ARBA" id="ARBA00023125"/>
    </source>
</evidence>
<dbReference type="AlphaFoldDB" id="A0A8J5LJC0"/>
<dbReference type="SMART" id="SM00389">
    <property type="entry name" value="HOX"/>
    <property type="match status" value="1"/>
</dbReference>
<keyword evidence="4 8" id="KW-0238">DNA-binding</keyword>
<dbReference type="CDD" id="cd00086">
    <property type="entry name" value="homeodomain"/>
    <property type="match status" value="1"/>
</dbReference>
<feature type="region of interest" description="Disordered" evidence="11">
    <location>
        <begin position="14"/>
        <end position="49"/>
    </location>
</feature>
<comment type="subcellular location">
    <subcellularLocation>
        <location evidence="1 8 9">Nucleus</location>
    </subcellularLocation>
</comment>
<keyword evidence="7 8" id="KW-0539">Nucleus</keyword>
<evidence type="ECO:0000256" key="8">
    <source>
        <dbReference type="PROSITE-ProRule" id="PRU00108"/>
    </source>
</evidence>
<keyword evidence="10" id="KW-0175">Coiled coil</keyword>
<dbReference type="PROSITE" id="PS50071">
    <property type="entry name" value="HOMEOBOX_2"/>
    <property type="match status" value="1"/>
</dbReference>
<evidence type="ECO:0000313" key="13">
    <source>
        <dbReference type="EMBL" id="KAG6527266.1"/>
    </source>
</evidence>
<dbReference type="PROSITE" id="PS00027">
    <property type="entry name" value="HOMEOBOX_1"/>
    <property type="match status" value="1"/>
</dbReference>
<keyword evidence="14" id="KW-1185">Reference proteome</keyword>
<gene>
    <name evidence="13" type="ORF">ZIOFF_009363</name>
</gene>
<evidence type="ECO:0000256" key="3">
    <source>
        <dbReference type="ARBA" id="ARBA00023015"/>
    </source>
</evidence>
<dbReference type="InterPro" id="IPR009057">
    <property type="entry name" value="Homeodomain-like_sf"/>
</dbReference>
<evidence type="ECO:0000256" key="9">
    <source>
        <dbReference type="RuleBase" id="RU000682"/>
    </source>
</evidence>
<evidence type="ECO:0000256" key="7">
    <source>
        <dbReference type="ARBA" id="ARBA00023242"/>
    </source>
</evidence>
<dbReference type="PANTHER" id="PTHR45714">
    <property type="entry name" value="HOMEOBOX-LEUCINE ZIPPER PROTEIN HAT14"/>
    <property type="match status" value="1"/>
</dbReference>
<evidence type="ECO:0000256" key="6">
    <source>
        <dbReference type="ARBA" id="ARBA00023163"/>
    </source>
</evidence>
<sequence>MADGCDTHLALALATPPWPSPRRRQPCSTLLQREGAAELAAREGDEEEDADVRKKIRLTKEQSAMLEIRFRLQTNLTSKQALAKKLKLQPRQVEVWFQNRRARKKLKQTEIDREFLKKRYEALSKENQMLQKELQDMKALELPAAGLSVCPTCGKISGGDAAPLILFASDALFDPVRPMIRVAAYDACIYTIDFAVFRGAKTVSCHLER</sequence>
<dbReference type="SUPFAM" id="SSF46689">
    <property type="entry name" value="Homeodomain-like"/>
    <property type="match status" value="1"/>
</dbReference>
<dbReference type="PANTHER" id="PTHR45714:SF34">
    <property type="entry name" value="HOMEOBOX-LEUCINE ZIPPER PROTEIN HAT9"/>
    <property type="match status" value="1"/>
</dbReference>
<comment type="similarity">
    <text evidence="2">Belongs to the HD-ZIP homeobox family. Class II subfamily.</text>
</comment>
<name>A0A8J5LJC0_ZINOF</name>
<evidence type="ECO:0000256" key="5">
    <source>
        <dbReference type="ARBA" id="ARBA00023155"/>
    </source>
</evidence>
<keyword evidence="3" id="KW-0805">Transcription regulation</keyword>
<feature type="domain" description="Homeobox" evidence="12">
    <location>
        <begin position="49"/>
        <end position="107"/>
    </location>
</feature>
<dbReference type="Pfam" id="PF00046">
    <property type="entry name" value="Homeodomain"/>
    <property type="match status" value="1"/>
</dbReference>
<dbReference type="InterPro" id="IPR003106">
    <property type="entry name" value="Leu_zip_homeo"/>
</dbReference>
<proteinExistence type="inferred from homology"/>
<dbReference type="SMART" id="SM00340">
    <property type="entry name" value="HALZ"/>
    <property type="match status" value="1"/>
</dbReference>